<accession>A0AAU9ISV0</accession>
<organism evidence="1 2">
    <name type="scientific">Blepharisma stoltei</name>
    <dbReference type="NCBI Taxonomy" id="1481888"/>
    <lineage>
        <taxon>Eukaryota</taxon>
        <taxon>Sar</taxon>
        <taxon>Alveolata</taxon>
        <taxon>Ciliophora</taxon>
        <taxon>Postciliodesmatophora</taxon>
        <taxon>Heterotrichea</taxon>
        <taxon>Heterotrichida</taxon>
        <taxon>Blepharismidae</taxon>
        <taxon>Blepharisma</taxon>
    </lineage>
</organism>
<proteinExistence type="predicted"/>
<dbReference type="EMBL" id="CAJZBQ010000007">
    <property type="protein sequence ID" value="CAG9312580.1"/>
    <property type="molecule type" value="Genomic_DNA"/>
</dbReference>
<dbReference type="Proteomes" id="UP001162131">
    <property type="component" value="Unassembled WGS sequence"/>
</dbReference>
<name>A0AAU9ISV0_9CILI</name>
<gene>
    <name evidence="1" type="ORF">BSTOLATCC_MIC6971</name>
</gene>
<comment type="caution">
    <text evidence="1">The sequence shown here is derived from an EMBL/GenBank/DDBJ whole genome shotgun (WGS) entry which is preliminary data.</text>
</comment>
<evidence type="ECO:0000313" key="2">
    <source>
        <dbReference type="Proteomes" id="UP001162131"/>
    </source>
</evidence>
<sequence length="159" mass="18539">MYFLRNHSPAPIEKIVEFVKSKEDSLVTSVKGKYKKSAFGIVDYALTWYPKLFLLNDRFHYYLNEKEAEKYELKYKSMKAVNSSKGKLKYKKKNEMRREKIDKMKRIKTVIEDDLRSGTTEPSLLTKTYQVLTSGDKQAAEDLKSVIRSAYLSFKGISP</sequence>
<protein>
    <submittedName>
        <fullName evidence="1">Uncharacterized protein</fullName>
    </submittedName>
</protein>
<keyword evidence="2" id="KW-1185">Reference proteome</keyword>
<reference evidence="1" key="1">
    <citation type="submission" date="2021-09" db="EMBL/GenBank/DDBJ databases">
        <authorList>
            <consortium name="AG Swart"/>
            <person name="Singh M."/>
            <person name="Singh A."/>
            <person name="Seah K."/>
            <person name="Emmerich C."/>
        </authorList>
    </citation>
    <scope>NUCLEOTIDE SEQUENCE</scope>
    <source>
        <strain evidence="1">ATCC30299</strain>
    </source>
</reference>
<evidence type="ECO:0000313" key="1">
    <source>
        <dbReference type="EMBL" id="CAG9312580.1"/>
    </source>
</evidence>
<dbReference type="AlphaFoldDB" id="A0AAU9ISV0"/>